<dbReference type="EMBL" id="FSRL01000001">
    <property type="protein sequence ID" value="SIN77091.1"/>
    <property type="molecule type" value="Genomic_DNA"/>
</dbReference>
<protein>
    <submittedName>
        <fullName evidence="5">Nucleotide-binding universal stress protein, UspA family</fullName>
    </submittedName>
</protein>
<evidence type="ECO:0000256" key="3">
    <source>
        <dbReference type="ARBA" id="ARBA00022840"/>
    </source>
</evidence>
<dbReference type="SUPFAM" id="SSF52402">
    <property type="entry name" value="Adenine nucleotide alpha hydrolases-like"/>
    <property type="match status" value="2"/>
</dbReference>
<dbReference type="Pfam" id="PF00582">
    <property type="entry name" value="Usp"/>
    <property type="match status" value="2"/>
</dbReference>
<name>A0A1N6E270_9RHOB</name>
<keyword evidence="3" id="KW-0067">ATP-binding</keyword>
<evidence type="ECO:0000259" key="4">
    <source>
        <dbReference type="Pfam" id="PF00582"/>
    </source>
</evidence>
<dbReference type="PANTHER" id="PTHR46268">
    <property type="entry name" value="STRESS RESPONSE PROTEIN NHAX"/>
    <property type="match status" value="1"/>
</dbReference>
<comment type="similarity">
    <text evidence="1">Belongs to the universal stress protein A family.</text>
</comment>
<feature type="domain" description="UspA" evidence="4">
    <location>
        <begin position="139"/>
        <end position="269"/>
    </location>
</feature>
<dbReference type="PRINTS" id="PR01438">
    <property type="entry name" value="UNVRSLSTRESS"/>
</dbReference>
<reference evidence="6" key="1">
    <citation type="submission" date="2016-11" db="EMBL/GenBank/DDBJ databases">
        <authorList>
            <person name="Varghese N."/>
            <person name="Submissions S."/>
        </authorList>
    </citation>
    <scope>NUCLEOTIDE SEQUENCE [LARGE SCALE GENOMIC DNA]</scope>
    <source>
        <strain evidence="6">DSM 29440</strain>
    </source>
</reference>
<dbReference type="GO" id="GO:0005524">
    <property type="term" value="F:ATP binding"/>
    <property type="evidence" value="ECO:0007669"/>
    <property type="project" value="UniProtKB-KW"/>
</dbReference>
<evidence type="ECO:0000256" key="2">
    <source>
        <dbReference type="ARBA" id="ARBA00022741"/>
    </source>
</evidence>
<dbReference type="InterPro" id="IPR006016">
    <property type="entry name" value="UspA"/>
</dbReference>
<dbReference type="CDD" id="cd00293">
    <property type="entry name" value="USP-like"/>
    <property type="match status" value="1"/>
</dbReference>
<dbReference type="Proteomes" id="UP000184932">
    <property type="component" value="Unassembled WGS sequence"/>
</dbReference>
<keyword evidence="2" id="KW-0547">Nucleotide-binding</keyword>
<dbReference type="AlphaFoldDB" id="A0A1N6E270"/>
<evidence type="ECO:0000313" key="6">
    <source>
        <dbReference type="Proteomes" id="UP000184932"/>
    </source>
</evidence>
<evidence type="ECO:0000313" key="5">
    <source>
        <dbReference type="EMBL" id="SIN77091.1"/>
    </source>
</evidence>
<proteinExistence type="inferred from homology"/>
<dbReference type="PANTHER" id="PTHR46268:SF27">
    <property type="entry name" value="UNIVERSAL STRESS PROTEIN RV2623"/>
    <property type="match status" value="1"/>
</dbReference>
<dbReference type="RefSeq" id="WP_074254456.1">
    <property type="nucleotide sequence ID" value="NZ_FSRL01000001.1"/>
</dbReference>
<dbReference type="STRING" id="1217970.SAMN05444002_0252"/>
<organism evidence="5 6">
    <name type="scientific">Vannielia litorea</name>
    <dbReference type="NCBI Taxonomy" id="1217970"/>
    <lineage>
        <taxon>Bacteria</taxon>
        <taxon>Pseudomonadati</taxon>
        <taxon>Pseudomonadota</taxon>
        <taxon>Alphaproteobacteria</taxon>
        <taxon>Rhodobacterales</taxon>
        <taxon>Paracoccaceae</taxon>
        <taxon>Vannielia</taxon>
    </lineage>
</organism>
<dbReference type="InterPro" id="IPR006015">
    <property type="entry name" value="Universal_stress_UspA"/>
</dbReference>
<evidence type="ECO:0000256" key="1">
    <source>
        <dbReference type="ARBA" id="ARBA00008791"/>
    </source>
</evidence>
<gene>
    <name evidence="5" type="ORF">SAMN05444002_0252</name>
</gene>
<dbReference type="OrthoDB" id="5564966at2"/>
<keyword evidence="6" id="KW-1185">Reference proteome</keyword>
<feature type="domain" description="UspA" evidence="4">
    <location>
        <begin position="3"/>
        <end position="131"/>
    </location>
</feature>
<sequence>MPIKSILIASDLSERSDRAIKRGLMLARSLGAEATLGCIVDDDMPEDMVSERVERSEAHLEASMKELGGGLSCQVAVRVGEPVSRLVSLVNGKHHDLVVVGRHRTREMFDGLRRTTVESVVSQSLKPVLLVAGPVHGPYERVLAPVAFSMACRSAVALAREVAPGAGERVFHAWMAPFEGLSRGGDDGLKKAVEREIREQARTWAAGLDPAPEVKLRHGGVTPRLEAELRAFVPDLLAVGANTRALSFTGVGAFTSELIRHPPTDLLISRATTP</sequence>
<dbReference type="Gene3D" id="3.40.50.12370">
    <property type="match status" value="1"/>
</dbReference>
<accession>A0A1N6E270</accession>